<proteinExistence type="predicted"/>
<accession>A0ACC3A9H7</accession>
<name>A0ACC3A9H7_9EURO</name>
<comment type="caution">
    <text evidence="1">The sequence shown here is derived from an EMBL/GenBank/DDBJ whole genome shotgun (WGS) entry which is preliminary data.</text>
</comment>
<sequence length="360" mass="39835">MATLGQCKTKLKNFFKQLLPGSARPKKGKGKEVPSELGGAKSSDGSVDPSFMIPSQSESATDPQQAAHINDEKFLESSDSRNGRLTQSDTVPEVTVTGISNSGSPRGSEYQDPVFGSCVNSTSDTDNHNAHQSDQSVRSNSRHNENNMRYRIQLEQLPPTDSTEHLVAPITSDGSPTAGASDVLADDSKIDGTFRKIHVRYDNDPENKSARVQHIMHDTGAGCSLTFEGKLQKLNLKFERESYNTDLTSVTGEKFRPIGKRRLCFSYYSVPDVEHWTEIIVLPDPPNGLEPTFDMLFGRDTIRKVRAINWDMTVIGIHYVGTSALRSHFPALRAPSPKPLSAERASEHRERSMSTEMQRV</sequence>
<dbReference type="EMBL" id="JAPDRQ010000059">
    <property type="protein sequence ID" value="KAJ9657770.1"/>
    <property type="molecule type" value="Genomic_DNA"/>
</dbReference>
<protein>
    <submittedName>
        <fullName evidence="1">Uncharacterized protein</fullName>
    </submittedName>
</protein>
<gene>
    <name evidence="1" type="ORF">H2198_004077</name>
</gene>
<evidence type="ECO:0000313" key="1">
    <source>
        <dbReference type="EMBL" id="KAJ9657770.1"/>
    </source>
</evidence>
<organism evidence="1 2">
    <name type="scientific">Neophaeococcomyces mojaviensis</name>
    <dbReference type="NCBI Taxonomy" id="3383035"/>
    <lineage>
        <taxon>Eukaryota</taxon>
        <taxon>Fungi</taxon>
        <taxon>Dikarya</taxon>
        <taxon>Ascomycota</taxon>
        <taxon>Pezizomycotina</taxon>
        <taxon>Eurotiomycetes</taxon>
        <taxon>Chaetothyriomycetidae</taxon>
        <taxon>Chaetothyriales</taxon>
        <taxon>Chaetothyriales incertae sedis</taxon>
        <taxon>Neophaeococcomyces</taxon>
    </lineage>
</organism>
<keyword evidence="2" id="KW-1185">Reference proteome</keyword>
<reference evidence="1" key="1">
    <citation type="submission" date="2022-10" db="EMBL/GenBank/DDBJ databases">
        <title>Culturing micro-colonial fungi from biological soil crusts in the Mojave desert and describing Neophaeococcomyces mojavensis, and introducing the new genera and species Taxawa tesnikishii.</title>
        <authorList>
            <person name="Kurbessoian T."/>
            <person name="Stajich J.E."/>
        </authorList>
    </citation>
    <scope>NUCLEOTIDE SEQUENCE</scope>
    <source>
        <strain evidence="1">JES_112</strain>
    </source>
</reference>
<evidence type="ECO:0000313" key="2">
    <source>
        <dbReference type="Proteomes" id="UP001172386"/>
    </source>
</evidence>
<dbReference type="Proteomes" id="UP001172386">
    <property type="component" value="Unassembled WGS sequence"/>
</dbReference>